<dbReference type="EMBL" id="JAWJWF010000047">
    <property type="protein sequence ID" value="KAK6621997.1"/>
    <property type="molecule type" value="Genomic_DNA"/>
</dbReference>
<accession>A0ABR1ALT1</accession>
<name>A0ABR1ALT1_POLSC</name>
<evidence type="ECO:0000313" key="2">
    <source>
        <dbReference type="Proteomes" id="UP001359485"/>
    </source>
</evidence>
<reference evidence="1 2" key="1">
    <citation type="submission" date="2023-09" db="EMBL/GenBank/DDBJ databases">
        <title>Genomes of two closely related lineages of the louse Polyplax serrata with different host specificities.</title>
        <authorList>
            <person name="Martinu J."/>
            <person name="Tarabai H."/>
            <person name="Stefka J."/>
            <person name="Hypsa V."/>
        </authorList>
    </citation>
    <scope>NUCLEOTIDE SEQUENCE [LARGE SCALE GENOMIC DNA]</scope>
    <source>
        <strain evidence="1">98ZLc_SE</strain>
    </source>
</reference>
<proteinExistence type="predicted"/>
<evidence type="ECO:0000313" key="1">
    <source>
        <dbReference type="EMBL" id="KAK6621997.1"/>
    </source>
</evidence>
<protein>
    <submittedName>
        <fullName evidence="1">Uncharacterized protein</fullName>
    </submittedName>
</protein>
<keyword evidence="2" id="KW-1185">Reference proteome</keyword>
<organism evidence="1 2">
    <name type="scientific">Polyplax serrata</name>
    <name type="common">Common mouse louse</name>
    <dbReference type="NCBI Taxonomy" id="468196"/>
    <lineage>
        <taxon>Eukaryota</taxon>
        <taxon>Metazoa</taxon>
        <taxon>Ecdysozoa</taxon>
        <taxon>Arthropoda</taxon>
        <taxon>Hexapoda</taxon>
        <taxon>Insecta</taxon>
        <taxon>Pterygota</taxon>
        <taxon>Neoptera</taxon>
        <taxon>Paraneoptera</taxon>
        <taxon>Psocodea</taxon>
        <taxon>Troctomorpha</taxon>
        <taxon>Phthiraptera</taxon>
        <taxon>Anoplura</taxon>
        <taxon>Polyplacidae</taxon>
        <taxon>Polyplax</taxon>
    </lineage>
</organism>
<gene>
    <name evidence="1" type="ORF">RUM44_001804</name>
</gene>
<sequence length="183" mass="21049">MGPVKTAPPSCRITIIIIVVESSHYHHMVFDSGARFRESERQAPLMKSERLRERHSQRSPALFRSSNKVPLLRIPSEWYLTVVCLSVLHPSLRVGPDNYRPNSPRLFQVANANLCHVDTPPRKNQVSPHSYFNQINENVSLTPLNLNLRRYLTDNTALEIRSSLITWLLGVWAVCKREEIRSV</sequence>
<dbReference type="Proteomes" id="UP001359485">
    <property type="component" value="Unassembled WGS sequence"/>
</dbReference>
<comment type="caution">
    <text evidence="1">The sequence shown here is derived from an EMBL/GenBank/DDBJ whole genome shotgun (WGS) entry which is preliminary data.</text>
</comment>